<organism evidence="1">
    <name type="scientific">Rhizophora mucronata</name>
    <name type="common">Asiatic mangrove</name>
    <dbReference type="NCBI Taxonomy" id="61149"/>
    <lineage>
        <taxon>Eukaryota</taxon>
        <taxon>Viridiplantae</taxon>
        <taxon>Streptophyta</taxon>
        <taxon>Embryophyta</taxon>
        <taxon>Tracheophyta</taxon>
        <taxon>Spermatophyta</taxon>
        <taxon>Magnoliopsida</taxon>
        <taxon>eudicotyledons</taxon>
        <taxon>Gunneridae</taxon>
        <taxon>Pentapetalae</taxon>
        <taxon>rosids</taxon>
        <taxon>fabids</taxon>
        <taxon>Malpighiales</taxon>
        <taxon>Rhizophoraceae</taxon>
        <taxon>Rhizophora</taxon>
    </lineage>
</organism>
<evidence type="ECO:0000313" key="1">
    <source>
        <dbReference type="EMBL" id="MBX51510.1"/>
    </source>
</evidence>
<dbReference type="AlphaFoldDB" id="A0A2P2P9R9"/>
<reference evidence="1" key="1">
    <citation type="submission" date="2018-02" db="EMBL/GenBank/DDBJ databases">
        <title>Rhizophora mucronata_Transcriptome.</title>
        <authorList>
            <person name="Meera S.P."/>
            <person name="Sreeshan A."/>
            <person name="Augustine A."/>
        </authorList>
    </citation>
    <scope>NUCLEOTIDE SEQUENCE</scope>
    <source>
        <tissue evidence="1">Leaf</tissue>
    </source>
</reference>
<dbReference type="EMBL" id="GGEC01071026">
    <property type="protein sequence ID" value="MBX51510.1"/>
    <property type="molecule type" value="Transcribed_RNA"/>
</dbReference>
<proteinExistence type="predicted"/>
<name>A0A2P2P9R9_RHIMU</name>
<accession>A0A2P2P9R9</accession>
<sequence length="42" mass="4944">MLPLKLIFVPLAILATRRLKKCIHFNISLFRTALQYYLCSYA</sequence>
<protein>
    <submittedName>
        <fullName evidence="1">Uncharacterized protein</fullName>
    </submittedName>
</protein>